<dbReference type="InterPro" id="IPR003347">
    <property type="entry name" value="JmjC_dom"/>
</dbReference>
<protein>
    <submittedName>
        <fullName evidence="2">Clavaminate synthase-like protein</fullName>
    </submittedName>
</protein>
<dbReference type="eggNOG" id="KOG2132">
    <property type="taxonomic scope" value="Eukaryota"/>
</dbReference>
<sequence>MTKWKSIQSLLTDETADMLVPVELGPRNVGYNIKADGADWDGGQWQRLETRFKLFVALLESGQWSGAAYVSQLNIDEIPPLKADVQLPIPHAPDLAAPPNLWIGSADTYTPIHRDILGHNLLFQVLGSKVVRVFPPSEKPFLYISEEPWLRNTSLIPFDHGFDADRWPRFREGVKVWYEATIEPGDAVFIPKGWYHSVRALEESISVNSWFL</sequence>
<dbReference type="RefSeq" id="XP_007869526.1">
    <property type="nucleotide sequence ID" value="XM_007871335.1"/>
</dbReference>
<dbReference type="Pfam" id="PF13621">
    <property type="entry name" value="Cupin_8"/>
    <property type="match status" value="1"/>
</dbReference>
<name>S7RIE0_GLOTA</name>
<evidence type="ECO:0000259" key="1">
    <source>
        <dbReference type="PROSITE" id="PS51184"/>
    </source>
</evidence>
<accession>S7RIE0</accession>
<gene>
    <name evidence="2" type="ORF">GLOTRDRAFT_132486</name>
</gene>
<dbReference type="PROSITE" id="PS51184">
    <property type="entry name" value="JMJC"/>
    <property type="match status" value="1"/>
</dbReference>
<dbReference type="STRING" id="670483.S7RIE0"/>
<evidence type="ECO:0000313" key="2">
    <source>
        <dbReference type="EMBL" id="EPQ52374.1"/>
    </source>
</evidence>
<organism evidence="2 3">
    <name type="scientific">Gloeophyllum trabeum (strain ATCC 11539 / FP-39264 / Madison 617)</name>
    <name type="common">Brown rot fungus</name>
    <dbReference type="NCBI Taxonomy" id="670483"/>
    <lineage>
        <taxon>Eukaryota</taxon>
        <taxon>Fungi</taxon>
        <taxon>Dikarya</taxon>
        <taxon>Basidiomycota</taxon>
        <taxon>Agaricomycotina</taxon>
        <taxon>Agaricomycetes</taxon>
        <taxon>Gloeophyllales</taxon>
        <taxon>Gloeophyllaceae</taxon>
        <taxon>Gloeophyllum</taxon>
    </lineage>
</organism>
<dbReference type="PANTHER" id="PTHR12461:SF105">
    <property type="entry name" value="HYPOXIA-INDUCIBLE FACTOR 1-ALPHA INHIBITOR"/>
    <property type="match status" value="1"/>
</dbReference>
<dbReference type="GeneID" id="19302503"/>
<keyword evidence="3" id="KW-1185">Reference proteome</keyword>
<dbReference type="SUPFAM" id="SSF51197">
    <property type="entry name" value="Clavaminate synthase-like"/>
    <property type="match status" value="1"/>
</dbReference>
<proteinExistence type="predicted"/>
<reference evidence="2 3" key="1">
    <citation type="journal article" date="2012" name="Science">
        <title>The Paleozoic origin of enzymatic lignin decomposition reconstructed from 31 fungal genomes.</title>
        <authorList>
            <person name="Floudas D."/>
            <person name="Binder M."/>
            <person name="Riley R."/>
            <person name="Barry K."/>
            <person name="Blanchette R.A."/>
            <person name="Henrissat B."/>
            <person name="Martinez A.T."/>
            <person name="Otillar R."/>
            <person name="Spatafora J.W."/>
            <person name="Yadav J.S."/>
            <person name="Aerts A."/>
            <person name="Benoit I."/>
            <person name="Boyd A."/>
            <person name="Carlson A."/>
            <person name="Copeland A."/>
            <person name="Coutinho P.M."/>
            <person name="de Vries R.P."/>
            <person name="Ferreira P."/>
            <person name="Findley K."/>
            <person name="Foster B."/>
            <person name="Gaskell J."/>
            <person name="Glotzer D."/>
            <person name="Gorecki P."/>
            <person name="Heitman J."/>
            <person name="Hesse C."/>
            <person name="Hori C."/>
            <person name="Igarashi K."/>
            <person name="Jurgens J.A."/>
            <person name="Kallen N."/>
            <person name="Kersten P."/>
            <person name="Kohler A."/>
            <person name="Kuees U."/>
            <person name="Kumar T.K.A."/>
            <person name="Kuo A."/>
            <person name="LaButti K."/>
            <person name="Larrondo L.F."/>
            <person name="Lindquist E."/>
            <person name="Ling A."/>
            <person name="Lombard V."/>
            <person name="Lucas S."/>
            <person name="Lundell T."/>
            <person name="Martin R."/>
            <person name="McLaughlin D.J."/>
            <person name="Morgenstern I."/>
            <person name="Morin E."/>
            <person name="Murat C."/>
            <person name="Nagy L.G."/>
            <person name="Nolan M."/>
            <person name="Ohm R.A."/>
            <person name="Patyshakuliyeva A."/>
            <person name="Rokas A."/>
            <person name="Ruiz-Duenas F.J."/>
            <person name="Sabat G."/>
            <person name="Salamov A."/>
            <person name="Samejima M."/>
            <person name="Schmutz J."/>
            <person name="Slot J.C."/>
            <person name="St John F."/>
            <person name="Stenlid J."/>
            <person name="Sun H."/>
            <person name="Sun S."/>
            <person name="Syed K."/>
            <person name="Tsang A."/>
            <person name="Wiebenga A."/>
            <person name="Young D."/>
            <person name="Pisabarro A."/>
            <person name="Eastwood D.C."/>
            <person name="Martin F."/>
            <person name="Cullen D."/>
            <person name="Grigoriev I.V."/>
            <person name="Hibbett D.S."/>
        </authorList>
    </citation>
    <scope>NUCLEOTIDE SEQUENCE [LARGE SCALE GENOMIC DNA]</scope>
    <source>
        <strain evidence="2 3">ATCC 11539</strain>
    </source>
</reference>
<dbReference type="OrthoDB" id="424465at2759"/>
<dbReference type="SMART" id="SM00558">
    <property type="entry name" value="JmjC"/>
    <property type="match status" value="1"/>
</dbReference>
<dbReference type="EMBL" id="KB469308">
    <property type="protein sequence ID" value="EPQ52374.1"/>
    <property type="molecule type" value="Genomic_DNA"/>
</dbReference>
<dbReference type="InterPro" id="IPR041667">
    <property type="entry name" value="Cupin_8"/>
</dbReference>
<dbReference type="Proteomes" id="UP000030669">
    <property type="component" value="Unassembled WGS sequence"/>
</dbReference>
<evidence type="ECO:0000313" key="3">
    <source>
        <dbReference type="Proteomes" id="UP000030669"/>
    </source>
</evidence>
<dbReference type="HOGENOM" id="CLU_016785_3_3_1"/>
<dbReference type="KEGG" id="gtr:GLOTRDRAFT_132486"/>
<dbReference type="PANTHER" id="PTHR12461">
    <property type="entry name" value="HYPOXIA-INDUCIBLE FACTOR 1 ALPHA INHIBITOR-RELATED"/>
    <property type="match status" value="1"/>
</dbReference>
<feature type="domain" description="JmjC" evidence="1">
    <location>
        <begin position="67"/>
        <end position="212"/>
    </location>
</feature>
<dbReference type="Gene3D" id="2.60.120.650">
    <property type="entry name" value="Cupin"/>
    <property type="match status" value="1"/>
</dbReference>
<dbReference type="OMA" id="PKLYWHY"/>
<dbReference type="AlphaFoldDB" id="S7RIE0"/>